<keyword evidence="1" id="KW-0472">Membrane</keyword>
<sequence>MPFTFSHPAIILPLRYLPKSWFSLTGLIIGSLTPDFEYFLRMKVKSNYSHTLGGIFWFDLPFALLLTFVFHNLIRNCLFQNLPSAIKKRILVFSTFNWNIYFQKNWLIVLISLFVGIISHILWDGFTHEHGYFVNQIEFFRNTFTIFGKEIPLWKFLQHGSTIIGAIIIIIAFLKLPQNFNFNVDIEKSYWITVLLFTSAILFIRFIANPKASNIGNFVVSFIAALLISMTIIPFLIKFQLGNKN</sequence>
<accession>A0A9X1HCK0</accession>
<feature type="transmembrane region" description="Helical" evidence="1">
    <location>
        <begin position="52"/>
        <end position="74"/>
    </location>
</feature>
<dbReference type="RefSeq" id="WP_223708647.1">
    <property type="nucleotide sequence ID" value="NZ_JAINUY010000006.1"/>
</dbReference>
<evidence type="ECO:0000256" key="1">
    <source>
        <dbReference type="SAM" id="Phobius"/>
    </source>
</evidence>
<dbReference type="Pfam" id="PF13803">
    <property type="entry name" value="DUF4184"/>
    <property type="match status" value="1"/>
</dbReference>
<dbReference type="Proteomes" id="UP001139366">
    <property type="component" value="Unassembled WGS sequence"/>
</dbReference>
<name>A0A9X1HCK0_9FLAO</name>
<feature type="transmembrane region" description="Helical" evidence="1">
    <location>
        <begin position="189"/>
        <end position="208"/>
    </location>
</feature>
<evidence type="ECO:0000313" key="2">
    <source>
        <dbReference type="EMBL" id="MBZ4036656.1"/>
    </source>
</evidence>
<gene>
    <name evidence="2" type="ORF">K6T82_17940</name>
</gene>
<dbReference type="AlphaFoldDB" id="A0A9X1HCK0"/>
<evidence type="ECO:0000313" key="3">
    <source>
        <dbReference type="Proteomes" id="UP001139366"/>
    </source>
</evidence>
<feature type="transmembrane region" description="Helical" evidence="1">
    <location>
        <begin position="20"/>
        <end position="40"/>
    </location>
</feature>
<comment type="caution">
    <text evidence="2">The sequence shown here is derived from an EMBL/GenBank/DDBJ whole genome shotgun (WGS) entry which is preliminary data.</text>
</comment>
<feature type="transmembrane region" description="Helical" evidence="1">
    <location>
        <begin position="215"/>
        <end position="237"/>
    </location>
</feature>
<keyword evidence="1" id="KW-1133">Transmembrane helix</keyword>
<dbReference type="InterPro" id="IPR025238">
    <property type="entry name" value="DUF4184"/>
</dbReference>
<feature type="transmembrane region" description="Helical" evidence="1">
    <location>
        <begin position="156"/>
        <end position="177"/>
    </location>
</feature>
<protein>
    <submittedName>
        <fullName evidence="2">DUF4184 family protein</fullName>
    </submittedName>
</protein>
<keyword evidence="1" id="KW-0812">Transmembrane</keyword>
<feature type="transmembrane region" description="Helical" evidence="1">
    <location>
        <begin position="106"/>
        <end position="123"/>
    </location>
</feature>
<organism evidence="2 3">
    <name type="scientific">Flavobacterium potami</name>
    <dbReference type="NCBI Taxonomy" id="2872310"/>
    <lineage>
        <taxon>Bacteria</taxon>
        <taxon>Pseudomonadati</taxon>
        <taxon>Bacteroidota</taxon>
        <taxon>Flavobacteriia</taxon>
        <taxon>Flavobacteriales</taxon>
        <taxon>Flavobacteriaceae</taxon>
        <taxon>Flavobacterium</taxon>
    </lineage>
</organism>
<proteinExistence type="predicted"/>
<keyword evidence="3" id="KW-1185">Reference proteome</keyword>
<dbReference type="EMBL" id="JAINUY010000006">
    <property type="protein sequence ID" value="MBZ4036656.1"/>
    <property type="molecule type" value="Genomic_DNA"/>
</dbReference>
<reference evidence="2 3" key="1">
    <citation type="journal article" date="2023" name="Antonie Van Leeuwenhoek">
        <title>Flavobacterium potami sp. nov., a multi-metal resistance genes harbouring bacterium isolated from shallow river silt.</title>
        <authorList>
            <person name="Li S."/>
            <person name="Mao S."/>
            <person name="Mu W."/>
            <person name="Guo B."/>
            <person name="Li C."/>
            <person name="Zhu Q."/>
            <person name="Hou X."/>
            <person name="Zhao Y."/>
            <person name="Wei S."/>
            <person name="Liu H."/>
            <person name="Liu A."/>
        </authorList>
    </citation>
    <scope>NUCLEOTIDE SEQUENCE [LARGE SCALE GENOMIC DNA]</scope>
    <source>
        <strain evidence="2 3">17A</strain>
    </source>
</reference>